<name>A0A552UEN7_9SPHN</name>
<evidence type="ECO:0008006" key="3">
    <source>
        <dbReference type="Google" id="ProtNLM"/>
    </source>
</evidence>
<sequence length="257" mass="26406">MSALRTQISAPAEAHAWPFVATGSSVADARLGGGLARGALHELYAEEGHHAGAAGFALLVSLCGDAAKPLIWVREDKGERGDGRLHAPGLAELGADPARIILVTGRDALSVLRAAAEIVGCGAVGAVVIEPWGKAPALDLTASRRLALAAARSGVLTLVLRAGATPSPSAATTRWRVGAAPSGPLAANAPGRPTFDISLLRHRSGIAGFDARVEWDRDARSFRDAAPHRVDVGTPLPGRVFAPAAVRTVAEFGRRAA</sequence>
<dbReference type="PIRSF" id="PIRSF034285">
    <property type="entry name" value="UCP034285"/>
    <property type="match status" value="1"/>
</dbReference>
<keyword evidence="2" id="KW-1185">Reference proteome</keyword>
<evidence type="ECO:0000313" key="1">
    <source>
        <dbReference type="EMBL" id="TRW16672.1"/>
    </source>
</evidence>
<organism evidence="1 2">
    <name type="scientific">Glacieibacterium frigidum</name>
    <dbReference type="NCBI Taxonomy" id="2593303"/>
    <lineage>
        <taxon>Bacteria</taxon>
        <taxon>Pseudomonadati</taxon>
        <taxon>Pseudomonadota</taxon>
        <taxon>Alphaproteobacteria</taxon>
        <taxon>Sphingomonadales</taxon>
        <taxon>Sphingosinicellaceae</taxon>
        <taxon>Glacieibacterium</taxon>
    </lineage>
</organism>
<accession>A0A552UEN7</accession>
<dbReference type="InterPro" id="IPR027417">
    <property type="entry name" value="P-loop_NTPase"/>
</dbReference>
<dbReference type="Gene3D" id="3.40.50.300">
    <property type="entry name" value="P-loop containing nucleotide triphosphate hydrolases"/>
    <property type="match status" value="1"/>
</dbReference>
<dbReference type="EMBL" id="VJWA01000001">
    <property type="protein sequence ID" value="TRW16672.1"/>
    <property type="molecule type" value="Genomic_DNA"/>
</dbReference>
<dbReference type="OrthoDB" id="7202530at2"/>
<reference evidence="1 2" key="1">
    <citation type="submission" date="2019-07" db="EMBL/GenBank/DDBJ databases">
        <title>Novel species isolated from glacier.</title>
        <authorList>
            <person name="Liu Q."/>
            <person name="Xin Y.-H."/>
        </authorList>
    </citation>
    <scope>NUCLEOTIDE SEQUENCE [LARGE SCALE GENOMIC DNA]</scope>
    <source>
        <strain evidence="1 2">LB1R16</strain>
    </source>
</reference>
<gene>
    <name evidence="1" type="ORF">FMM06_00170</name>
</gene>
<comment type="caution">
    <text evidence="1">The sequence shown here is derived from an EMBL/GenBank/DDBJ whole genome shotgun (WGS) entry which is preliminary data.</text>
</comment>
<dbReference type="SUPFAM" id="SSF52540">
    <property type="entry name" value="P-loop containing nucleoside triphosphate hydrolases"/>
    <property type="match status" value="1"/>
</dbReference>
<evidence type="ECO:0000313" key="2">
    <source>
        <dbReference type="Proteomes" id="UP000317894"/>
    </source>
</evidence>
<dbReference type="Proteomes" id="UP000317894">
    <property type="component" value="Unassembled WGS sequence"/>
</dbReference>
<protein>
    <recommendedName>
        <fullName evidence="3">Protein ImuA</fullName>
    </recommendedName>
</protein>
<dbReference type="AlphaFoldDB" id="A0A552UEN7"/>
<proteinExistence type="predicted"/>
<dbReference type="RefSeq" id="WP_143554215.1">
    <property type="nucleotide sequence ID" value="NZ_VJWA01000001.1"/>
</dbReference>
<dbReference type="InterPro" id="IPR017026">
    <property type="entry name" value="ImuA"/>
</dbReference>